<dbReference type="InterPro" id="IPR039913">
    <property type="entry name" value="RPAP1/Rba50"/>
</dbReference>
<evidence type="ECO:0000256" key="1">
    <source>
        <dbReference type="ARBA" id="ARBA00004123"/>
    </source>
</evidence>
<evidence type="ECO:0000256" key="2">
    <source>
        <dbReference type="ARBA" id="ARBA00009953"/>
    </source>
</evidence>
<reference evidence="9" key="1">
    <citation type="submission" date="2020-07" db="EMBL/GenBank/DDBJ databases">
        <title>Draft Genome Sequence of a Deep-Sea Yeast, Naganishia (Cryptococcus) liquefaciens strain N6.</title>
        <authorList>
            <person name="Han Y.W."/>
            <person name="Kajitani R."/>
            <person name="Morimoto H."/>
            <person name="Parhat M."/>
            <person name="Tsubouchi H."/>
            <person name="Bakenova O."/>
            <person name="Ogata M."/>
            <person name="Argunhan B."/>
            <person name="Aoki R."/>
            <person name="Kajiwara S."/>
            <person name="Itoh T."/>
            <person name="Iwasaki H."/>
        </authorList>
    </citation>
    <scope>NUCLEOTIDE SEQUENCE</scope>
    <source>
        <strain evidence="9">N6</strain>
    </source>
</reference>
<evidence type="ECO:0000313" key="9">
    <source>
        <dbReference type="EMBL" id="GHJ89922.1"/>
    </source>
</evidence>
<dbReference type="GO" id="GO:0006366">
    <property type="term" value="P:transcription by RNA polymerase II"/>
    <property type="evidence" value="ECO:0007669"/>
    <property type="project" value="InterPro"/>
</dbReference>
<evidence type="ECO:0000259" key="8">
    <source>
        <dbReference type="Pfam" id="PF25766"/>
    </source>
</evidence>
<dbReference type="PANTHER" id="PTHR21483:SF18">
    <property type="entry name" value="RNA POLYMERASE II-ASSOCIATED PROTEIN 1"/>
    <property type="match status" value="1"/>
</dbReference>
<dbReference type="OrthoDB" id="348201at2759"/>
<proteinExistence type="inferred from homology"/>
<dbReference type="Pfam" id="PF08620">
    <property type="entry name" value="RPAP1_C"/>
    <property type="match status" value="1"/>
</dbReference>
<dbReference type="InterPro" id="IPR013929">
    <property type="entry name" value="RPAP1_C"/>
</dbReference>
<comment type="similarity">
    <text evidence="2">Belongs to the RPAP1 family.</text>
</comment>
<keyword evidence="4" id="KW-0539">Nucleus</keyword>
<evidence type="ECO:0000256" key="3">
    <source>
        <dbReference type="ARBA" id="ARBA00023163"/>
    </source>
</evidence>
<dbReference type="EMBL" id="BLZA01000053">
    <property type="protein sequence ID" value="GHJ89922.1"/>
    <property type="molecule type" value="Genomic_DNA"/>
</dbReference>
<dbReference type="InterPro" id="IPR057989">
    <property type="entry name" value="TPR_RPAP1/MINIYO-like"/>
</dbReference>
<feature type="domain" description="RPAP1/MINIYO-like TPR repeats" evidence="8">
    <location>
        <begin position="897"/>
        <end position="1112"/>
    </location>
</feature>
<sequence length="1179" mass="130199">MAFVRDIKERNSASTPPAPPSLSDPSTSGFPSVPHRSQRVSAFKRARTENAARQTTSSSSTAYQAPVIGVAASGLAPALVSAPISSASSSGPSRQPSDIQGMLREIQAENENKVAAMSESERQRELQDLQETFSPKIMEMLAQRAQRRAQQVQALQPPRSEGSRRTEPAVAMETESEPASAPTTSQPTADRRTAESPSRLQRKVHFAAAEALSPSEIQKQYFPGEDPDNAHLQWLQDADSGSPESSSLRFDLSGRPLTIEEAAALPSHLGLHHHGEEAGQAGYTIKEILMLCASSFGPQRTIMLSLLGKIASQLDTYKQQVRRELMHDKVRESCLEITTQILVTGEKNSALLRETIACLYAAIKAEQFENLDDTEAIHYPIVDFQIQSWVQKAPLEDLMARVKQLLSSKPSQSVLTETSIRQLLAVLLALCYHSFDAADAIAGISSTLIRSFVTSLEWPVPAEEMTNASIAVQTLRINLACAMTSRSGAKAQLQASCYDQFLRFLAIPPWRANEGATSKTIMFRITGLVMRIFESVARYGLNGSLLSTAPELWLFVGQWTGRLTASASIDELALASAYFDLLRVWVISATDPHSMEKEHDLVWTQVGGLEWAEEALHVLGADFVRDPFKSGSSSRKDLGIAKLEQSAVELLAAWTAGVTKNTLRGGAEAKDALKKGLPVDFAENTRKGLQAVASLDAASSGSQLRVWAGLADSRFMLCSRLDMNVFADESAVLSYVRSLAALKDVYSVRGLRYTLLQSFESAKAVKDISGWAELAQSAILGGHPGDETSLLNMVDTLLDLPWDAARISSVSHPHGLYILRPFLHYAILPDLDVLVGPVRPLSSMLRVTTTLRRGTVARNIRTGAVAGLPLSQDWLFAPFNALLKRRSSPVFKQLPPAWNATRLQVLRATFVLADLLLRPSQINERAMTGSQTLLNLMKVFVLEQVDPADDEETVQSELFRDPVIEQSMGRFLAPLLRSSEQQPSSKIENMADIAKSFLGTATTFYQFYYDFIELYESISLGHKIFGQLALPPLAHTYPLDYRKLIWCEQSSVLRTLRMSFDDVPREHGTLGTYFEPIEEDDDILRGYARALVEGAVKPRTHPFLYNLAAHHVVGAVWTTEGEMIEDKAALWRSVKESGDEELVEALYWRRTDLGERALESVLRGEEKVEEAVYRKRRMV</sequence>
<feature type="domain" description="RPAP1 C-terminal" evidence="6">
    <location>
        <begin position="247"/>
        <end position="314"/>
    </location>
</feature>
<name>A0A8H3YJ86_9TREE</name>
<evidence type="ECO:0008006" key="11">
    <source>
        <dbReference type="Google" id="ProtNLM"/>
    </source>
</evidence>
<keyword evidence="3" id="KW-0804">Transcription</keyword>
<feature type="compositionally biased region" description="Low complexity" evidence="5">
    <location>
        <begin position="143"/>
        <end position="159"/>
    </location>
</feature>
<feature type="region of interest" description="Disordered" evidence="5">
    <location>
        <begin position="143"/>
        <end position="201"/>
    </location>
</feature>
<dbReference type="AlphaFoldDB" id="A0A8H3YJ86"/>
<comment type="subcellular location">
    <subcellularLocation>
        <location evidence="1">Nucleus</location>
    </subcellularLocation>
</comment>
<evidence type="ECO:0000259" key="7">
    <source>
        <dbReference type="Pfam" id="PF08621"/>
    </source>
</evidence>
<dbReference type="Pfam" id="PF08621">
    <property type="entry name" value="RPAP1_N"/>
    <property type="match status" value="1"/>
</dbReference>
<dbReference type="Pfam" id="PF25766">
    <property type="entry name" value="TPR_RPAP1"/>
    <property type="match status" value="1"/>
</dbReference>
<gene>
    <name evidence="9" type="ORF">NliqN6_6324</name>
</gene>
<organism evidence="9 10">
    <name type="scientific">Naganishia liquefaciens</name>
    <dbReference type="NCBI Taxonomy" id="104408"/>
    <lineage>
        <taxon>Eukaryota</taxon>
        <taxon>Fungi</taxon>
        <taxon>Dikarya</taxon>
        <taxon>Basidiomycota</taxon>
        <taxon>Agaricomycotina</taxon>
        <taxon>Tremellomycetes</taxon>
        <taxon>Filobasidiales</taxon>
        <taxon>Filobasidiaceae</taxon>
        <taxon>Naganishia</taxon>
    </lineage>
</organism>
<feature type="compositionally biased region" description="Basic and acidic residues" evidence="5">
    <location>
        <begin position="1"/>
        <end position="11"/>
    </location>
</feature>
<evidence type="ECO:0000313" key="10">
    <source>
        <dbReference type="Proteomes" id="UP000620104"/>
    </source>
</evidence>
<dbReference type="PANTHER" id="PTHR21483">
    <property type="entry name" value="RNA POLYMERASE II-ASSOCIATED PROTEIN 1"/>
    <property type="match status" value="1"/>
</dbReference>
<feature type="domain" description="RPAP1 N-terminal" evidence="7">
    <location>
        <begin position="104"/>
        <end position="148"/>
    </location>
</feature>
<accession>A0A8H3YJ86</accession>
<evidence type="ECO:0000259" key="6">
    <source>
        <dbReference type="Pfam" id="PF08620"/>
    </source>
</evidence>
<protein>
    <recommendedName>
        <fullName evidence="11">RNA polymerase II-associated protein 1 C-terminal domain-containing protein</fullName>
    </recommendedName>
</protein>
<feature type="compositionally biased region" description="Basic residues" evidence="5">
    <location>
        <begin position="36"/>
        <end position="45"/>
    </location>
</feature>
<evidence type="ECO:0000256" key="4">
    <source>
        <dbReference type="ARBA" id="ARBA00023242"/>
    </source>
</evidence>
<feature type="region of interest" description="Disordered" evidence="5">
    <location>
        <begin position="1"/>
        <end position="64"/>
    </location>
</feature>
<dbReference type="InterPro" id="IPR013930">
    <property type="entry name" value="RPAP1_N"/>
</dbReference>
<dbReference type="Proteomes" id="UP000620104">
    <property type="component" value="Unassembled WGS sequence"/>
</dbReference>
<keyword evidence="10" id="KW-1185">Reference proteome</keyword>
<comment type="caution">
    <text evidence="9">The sequence shown here is derived from an EMBL/GenBank/DDBJ whole genome shotgun (WGS) entry which is preliminary data.</text>
</comment>
<evidence type="ECO:0000256" key="5">
    <source>
        <dbReference type="SAM" id="MobiDB-lite"/>
    </source>
</evidence>